<feature type="domain" description="Pyrroline-5-carboxylate reductase catalytic N-terminal" evidence="1">
    <location>
        <begin position="14"/>
        <end position="98"/>
    </location>
</feature>
<dbReference type="InterPro" id="IPR036291">
    <property type="entry name" value="NAD(P)-bd_dom_sf"/>
</dbReference>
<reference evidence="3 4" key="1">
    <citation type="submission" date="2018-11" db="EMBL/GenBank/DDBJ databases">
        <title>Draft genome sequence of Ferruginibacter sp. BO-59.</title>
        <authorList>
            <person name="Im W.T."/>
        </authorList>
    </citation>
    <scope>NUCLEOTIDE SEQUENCE [LARGE SCALE GENOMIC DNA]</scope>
    <source>
        <strain evidence="3 4">BO-59</strain>
    </source>
</reference>
<accession>A0A3M9NCT3</accession>
<keyword evidence="4" id="KW-1185">Reference proteome</keyword>
<name>A0A3M9NCT3_9BACT</name>
<dbReference type="EMBL" id="RJJR01000009">
    <property type="protein sequence ID" value="RNI35632.1"/>
    <property type="molecule type" value="Genomic_DNA"/>
</dbReference>
<dbReference type="SUPFAM" id="SSF48179">
    <property type="entry name" value="6-phosphogluconate dehydrogenase C-terminal domain-like"/>
    <property type="match status" value="1"/>
</dbReference>
<comment type="caution">
    <text evidence="3">The sequence shown here is derived from an EMBL/GenBank/DDBJ whole genome shotgun (WGS) entry which is preliminary data.</text>
</comment>
<organism evidence="3 4">
    <name type="scientific">Hanamia caeni</name>
    <dbReference type="NCBI Taxonomy" id="2294116"/>
    <lineage>
        <taxon>Bacteria</taxon>
        <taxon>Pseudomonadati</taxon>
        <taxon>Bacteroidota</taxon>
        <taxon>Chitinophagia</taxon>
        <taxon>Chitinophagales</taxon>
        <taxon>Chitinophagaceae</taxon>
        <taxon>Hanamia</taxon>
    </lineage>
</organism>
<dbReference type="InterPro" id="IPR008927">
    <property type="entry name" value="6-PGluconate_DH-like_C_sf"/>
</dbReference>
<dbReference type="Proteomes" id="UP000267223">
    <property type="component" value="Unassembled WGS sequence"/>
</dbReference>
<dbReference type="Gene3D" id="3.40.50.720">
    <property type="entry name" value="NAD(P)-binding Rossmann-like Domain"/>
    <property type="match status" value="1"/>
</dbReference>
<dbReference type="SUPFAM" id="SSF51735">
    <property type="entry name" value="NAD(P)-binding Rossmann-fold domains"/>
    <property type="match status" value="1"/>
</dbReference>
<dbReference type="PANTHER" id="PTHR40459">
    <property type="entry name" value="CONSERVED HYPOTHETICAL ALANINE AND LEUCINE RICH PROTEIN"/>
    <property type="match status" value="1"/>
</dbReference>
<dbReference type="AlphaFoldDB" id="A0A3M9NCT3"/>
<dbReference type="PANTHER" id="PTHR40459:SF1">
    <property type="entry name" value="CONSERVED HYPOTHETICAL ALANINE AND LEUCINE RICH PROTEIN"/>
    <property type="match status" value="1"/>
</dbReference>
<proteinExistence type="predicted"/>
<gene>
    <name evidence="3" type="ORF">EFY79_11730</name>
</gene>
<dbReference type="Pfam" id="PF03807">
    <property type="entry name" value="F420_oxidored"/>
    <property type="match status" value="1"/>
</dbReference>
<evidence type="ECO:0000259" key="2">
    <source>
        <dbReference type="Pfam" id="PF10728"/>
    </source>
</evidence>
<dbReference type="InterPro" id="IPR037108">
    <property type="entry name" value="TM1727-like_C_sf"/>
</dbReference>
<evidence type="ECO:0000313" key="4">
    <source>
        <dbReference type="Proteomes" id="UP000267223"/>
    </source>
</evidence>
<sequence>MNKVIYEKKLPMRVVMLGSGNTATVLSKLITKSGHQLVQVLSRNEENAKALASLYNASTVPLHSPQFAAADIYIFALNDAALEQPEKFSALSGKLVVHTAGATPMNVLKYLTSTYGVLYPLQSLTKYMDGTPQIPFLIDGNSKETLSVISKFAATLSDKVTEANDLERLNYHVAAIFVNNFTNHLYALAELFCKNENIDFSFLYPLIEETARRVQNNSPFLTQTGPAIRDDIFTLNRHLQALNSVPNLKYIYLKLTESIIKHHGKR</sequence>
<evidence type="ECO:0000259" key="1">
    <source>
        <dbReference type="Pfam" id="PF03807"/>
    </source>
</evidence>
<dbReference type="Pfam" id="PF10728">
    <property type="entry name" value="DUF2520"/>
    <property type="match status" value="1"/>
</dbReference>
<protein>
    <submittedName>
        <fullName evidence="3">DUF2520 domain-containing protein</fullName>
    </submittedName>
</protein>
<dbReference type="InterPro" id="IPR028939">
    <property type="entry name" value="P5C_Rdtase_cat_N"/>
</dbReference>
<dbReference type="Gene3D" id="1.10.1040.20">
    <property type="entry name" value="ProC-like, C-terminal domain"/>
    <property type="match status" value="1"/>
</dbReference>
<feature type="domain" description="DUF2520" evidence="2">
    <location>
        <begin position="134"/>
        <end position="258"/>
    </location>
</feature>
<dbReference type="InterPro" id="IPR018931">
    <property type="entry name" value="DUF2520"/>
</dbReference>
<evidence type="ECO:0000313" key="3">
    <source>
        <dbReference type="EMBL" id="RNI35632.1"/>
    </source>
</evidence>